<protein>
    <submittedName>
        <fullName evidence="1">Ribosome recycling factor</fullName>
    </submittedName>
</protein>
<dbReference type="AlphaFoldDB" id="A0A1W6VYZ3"/>
<evidence type="ECO:0000313" key="1">
    <source>
        <dbReference type="EMBL" id="ARP21302.1"/>
    </source>
</evidence>
<name>A0A1W6VYZ3_VIBAL</name>
<dbReference type="Pfam" id="PF12614">
    <property type="entry name" value="RRF_GI"/>
    <property type="match status" value="1"/>
</dbReference>
<dbReference type="InterPro" id="IPR022253">
    <property type="entry name" value="Ribosome_recyc_fac_bac"/>
</dbReference>
<accession>A0A1W6VYZ3</accession>
<dbReference type="EMBL" id="CP017903">
    <property type="protein sequence ID" value="ARP21302.1"/>
    <property type="molecule type" value="Genomic_DNA"/>
</dbReference>
<organism evidence="1">
    <name type="scientific">Vibrio alginolyticus</name>
    <dbReference type="NCBI Taxonomy" id="663"/>
    <lineage>
        <taxon>Bacteria</taxon>
        <taxon>Pseudomonadati</taxon>
        <taxon>Pseudomonadota</taxon>
        <taxon>Gammaproteobacteria</taxon>
        <taxon>Vibrionales</taxon>
        <taxon>Vibrionaceae</taxon>
        <taxon>Vibrio</taxon>
    </lineage>
</organism>
<proteinExistence type="predicted"/>
<sequence>MKEKAMKETKITISLPSLIHRIGGDHAKRAKTLAAEKQCDLKRIRRSRHWQISGEALDVKAFLEHLKNEEAETMRFAINKIEQALLAHQDKLEPLDVKLIRLVRQNPNITLAELMAETNCTLVQARTARFDAELL</sequence>
<gene>
    <name evidence="1" type="ORF">K05K4_45850</name>
</gene>
<reference evidence="1" key="1">
    <citation type="submission" date="2016-10" db="EMBL/GenBank/DDBJ databases">
        <title>The High Quality Genome of Vibrio alginolyticus K01M1.</title>
        <authorList>
            <person name="Wendling C."/>
            <person name="Chibani C.M."/>
            <person name="Hertel R."/>
            <person name="Sproer C."/>
            <person name="Bunk B."/>
            <person name="Overmann J."/>
            <person name="Roth O."/>
            <person name="Liesegang H."/>
        </authorList>
    </citation>
    <scope>NUCLEOTIDE SEQUENCE</scope>
    <source>
        <strain evidence="1">K05K4</strain>
    </source>
</reference>